<comment type="caution">
    <text evidence="2">The sequence shown here is derived from an EMBL/GenBank/DDBJ whole genome shotgun (WGS) entry which is preliminary data.</text>
</comment>
<sequence length="664" mass="71809">MSTIADAIRFTLSADTRQLERGFNRAGRTVTTRSQEMDRSLQQVQRTARRLTGIIAGLAGAAGLQALIRQSINAADEIGKLGQRTGETAEFLSTLAFAAEQNDASLRGVSTGLRNLASQLDAAAQGGTAQLELFRRLGVEATNTDGSVRGVGETLFDVADAFQQLESPTQRAALAQELFGRSGEELIPLLLQGSEGIQQLQADAARYGREISGRLAQRAERFNDQLNILRSRAQGAGLTLADAVLPVLIAVTEEFDNAAENGTGFQTAIDGLSLGLRTLVLGARGAIFGLEVLGSTIAAVAAAATELAQGNFGSARDILWFELDRDVAERFDNFQDFYDRLFRAEEDLADEIKGRQRLRDAETTLQAAATDAAEEQEAQERRITDAIRDRGRELDEAKRRAEDARRETEELEKLFAGLRGEAEREGRPETVLDVQRLRAEADRQLRDGDLDGAIESAREAARIIEALQRDDELENAGAATVREIERIALEAARAREAAAQDEVQTIEQQIEALQGQLDGLKGTITLDDDELAREAQRARDFLEQLFLRNPLQIPVIATGEGGDGAGLPVRHSGGVLPGSGESVFVGLGGEGVVNRQVMSAIGESGLNDLNRMRLPEGLAGQQGGGRAVHLHMGGRDYPMTAEADVADQVERFIRREALKRGGPR</sequence>
<evidence type="ECO:0000313" key="3">
    <source>
        <dbReference type="Proteomes" id="UP001205843"/>
    </source>
</evidence>
<keyword evidence="3" id="KW-1185">Reference proteome</keyword>
<dbReference type="NCBIfam" id="TIGR01760">
    <property type="entry name" value="tape_meas_TP901"/>
    <property type="match status" value="1"/>
</dbReference>
<dbReference type="AlphaFoldDB" id="A0AAE3KGP4"/>
<dbReference type="InterPro" id="IPR010090">
    <property type="entry name" value="Phage_tape_meas"/>
</dbReference>
<gene>
    <name evidence="2" type="ORF">J2T57_002592</name>
</gene>
<accession>A0AAE3KGP4</accession>
<name>A0AAE3KGP4_9GAMM</name>
<keyword evidence="1" id="KW-0175">Coiled coil</keyword>
<organism evidence="2 3">
    <name type="scientific">Natronocella acetinitrilica</name>
    <dbReference type="NCBI Taxonomy" id="414046"/>
    <lineage>
        <taxon>Bacteria</taxon>
        <taxon>Pseudomonadati</taxon>
        <taxon>Pseudomonadota</taxon>
        <taxon>Gammaproteobacteria</taxon>
        <taxon>Chromatiales</taxon>
        <taxon>Ectothiorhodospiraceae</taxon>
        <taxon>Natronocella</taxon>
    </lineage>
</organism>
<evidence type="ECO:0000256" key="1">
    <source>
        <dbReference type="SAM" id="Coils"/>
    </source>
</evidence>
<dbReference type="Proteomes" id="UP001205843">
    <property type="component" value="Unassembled WGS sequence"/>
</dbReference>
<evidence type="ECO:0000313" key="2">
    <source>
        <dbReference type="EMBL" id="MCP1675442.1"/>
    </source>
</evidence>
<feature type="coiled-coil region" evidence="1">
    <location>
        <begin position="450"/>
        <end position="523"/>
    </location>
</feature>
<feature type="coiled-coil region" evidence="1">
    <location>
        <begin position="358"/>
        <end position="421"/>
    </location>
</feature>
<proteinExistence type="predicted"/>
<reference evidence="2" key="1">
    <citation type="submission" date="2022-03" db="EMBL/GenBank/DDBJ databases">
        <title>Genomic Encyclopedia of Type Strains, Phase III (KMG-III): the genomes of soil and plant-associated and newly described type strains.</title>
        <authorList>
            <person name="Whitman W."/>
        </authorList>
    </citation>
    <scope>NUCLEOTIDE SEQUENCE</scope>
    <source>
        <strain evidence="2">ANL 6-2</strain>
    </source>
</reference>
<dbReference type="RefSeq" id="WP_253478900.1">
    <property type="nucleotide sequence ID" value="NZ_JALJXV010000006.1"/>
</dbReference>
<protein>
    <submittedName>
        <fullName evidence="2">Uncharacterized protein</fullName>
    </submittedName>
</protein>
<dbReference type="EMBL" id="JALJXV010000006">
    <property type="protein sequence ID" value="MCP1675442.1"/>
    <property type="molecule type" value="Genomic_DNA"/>
</dbReference>